<evidence type="ECO:0000256" key="3">
    <source>
        <dbReference type="ARBA" id="ARBA00010519"/>
    </source>
</evidence>
<dbReference type="InterPro" id="IPR001133">
    <property type="entry name" value="NADH_UbQ_OxRdtase_chain4L/K"/>
</dbReference>
<keyword evidence="10 17" id="KW-0249">Electron transport</keyword>
<evidence type="ECO:0000256" key="14">
    <source>
        <dbReference type="ARBA" id="ARBA00023128"/>
    </source>
</evidence>
<dbReference type="GO" id="GO:0005743">
    <property type="term" value="C:mitochondrial inner membrane"/>
    <property type="evidence" value="ECO:0007669"/>
    <property type="project" value="UniProtKB-SubCell"/>
</dbReference>
<evidence type="ECO:0000256" key="10">
    <source>
        <dbReference type="ARBA" id="ARBA00022982"/>
    </source>
</evidence>
<sequence>MGLFFSGVLSFLMNYKHFLLLLISLEIMVISLYTLMFFYYNQFYSEQFMSVFYLTLSVCESALGLSLLVLMIRTHGNDMLMVFDSLW</sequence>
<name>A0A343A5C7_9CUCU</name>
<keyword evidence="14 17" id="KW-0496">Mitochondrion</keyword>
<geneLocation type="mitochondrion" evidence="18"/>
<keyword evidence="9 17" id="KW-1278">Translocase</keyword>
<comment type="function">
    <text evidence="17">Core subunit of the mitochondrial membrane respiratory chain NADH dehydrogenase (Complex I) which catalyzes electron transfer from NADH through the respiratory chain, using ubiquinone as an electron acceptor.</text>
</comment>
<dbReference type="InterPro" id="IPR039428">
    <property type="entry name" value="NUOK/Mnh_C1-like"/>
</dbReference>
<evidence type="ECO:0000256" key="11">
    <source>
        <dbReference type="ARBA" id="ARBA00022989"/>
    </source>
</evidence>
<evidence type="ECO:0000256" key="6">
    <source>
        <dbReference type="ARBA" id="ARBA00022448"/>
    </source>
</evidence>
<feature type="transmembrane region" description="Helical" evidence="17">
    <location>
        <begin position="52"/>
        <end position="72"/>
    </location>
</feature>
<keyword evidence="15 17" id="KW-0472">Membrane</keyword>
<evidence type="ECO:0000256" key="4">
    <source>
        <dbReference type="ARBA" id="ARBA00012944"/>
    </source>
</evidence>
<keyword evidence="13 17" id="KW-0830">Ubiquinone</keyword>
<comment type="catalytic activity">
    <reaction evidence="16 17">
        <text>a ubiquinone + NADH + 5 H(+)(in) = a ubiquinol + NAD(+) + 4 H(+)(out)</text>
        <dbReference type="Rhea" id="RHEA:29091"/>
        <dbReference type="Rhea" id="RHEA-COMP:9565"/>
        <dbReference type="Rhea" id="RHEA-COMP:9566"/>
        <dbReference type="ChEBI" id="CHEBI:15378"/>
        <dbReference type="ChEBI" id="CHEBI:16389"/>
        <dbReference type="ChEBI" id="CHEBI:17976"/>
        <dbReference type="ChEBI" id="CHEBI:57540"/>
        <dbReference type="ChEBI" id="CHEBI:57945"/>
        <dbReference type="EC" id="7.1.1.2"/>
    </reaction>
</comment>
<organism evidence="18">
    <name type="scientific">Hylastes opacus</name>
    <dbReference type="NCBI Taxonomy" id="1002010"/>
    <lineage>
        <taxon>Eukaryota</taxon>
        <taxon>Metazoa</taxon>
        <taxon>Ecdysozoa</taxon>
        <taxon>Arthropoda</taxon>
        <taxon>Hexapoda</taxon>
        <taxon>Insecta</taxon>
        <taxon>Pterygota</taxon>
        <taxon>Neoptera</taxon>
        <taxon>Endopterygota</taxon>
        <taxon>Coleoptera</taxon>
        <taxon>Polyphaga</taxon>
        <taxon>Cucujiformia</taxon>
        <taxon>Curculionidae</taxon>
        <taxon>Scolytinae</taxon>
        <taxon>Hylastes</taxon>
    </lineage>
</organism>
<dbReference type="GO" id="GO:0030964">
    <property type="term" value="C:NADH dehydrogenase complex"/>
    <property type="evidence" value="ECO:0007669"/>
    <property type="project" value="TreeGrafter"/>
</dbReference>
<evidence type="ECO:0000256" key="13">
    <source>
        <dbReference type="ARBA" id="ARBA00023075"/>
    </source>
</evidence>
<evidence type="ECO:0000256" key="16">
    <source>
        <dbReference type="ARBA" id="ARBA00049551"/>
    </source>
</evidence>
<feature type="transmembrane region" description="Helical" evidence="17">
    <location>
        <begin position="18"/>
        <end position="40"/>
    </location>
</feature>
<keyword evidence="8 17" id="KW-0812">Transmembrane</keyword>
<evidence type="ECO:0000256" key="15">
    <source>
        <dbReference type="ARBA" id="ARBA00023136"/>
    </source>
</evidence>
<dbReference type="Gene3D" id="1.10.287.3510">
    <property type="match status" value="1"/>
</dbReference>
<gene>
    <name evidence="18" type="primary">nad4l</name>
</gene>
<evidence type="ECO:0000256" key="17">
    <source>
        <dbReference type="RuleBase" id="RU004419"/>
    </source>
</evidence>
<dbReference type="GO" id="GO:0042773">
    <property type="term" value="P:ATP synthesis coupled electron transport"/>
    <property type="evidence" value="ECO:0007669"/>
    <property type="project" value="UniProtKB-UniRule"/>
</dbReference>
<dbReference type="EC" id="7.1.1.2" evidence="4 17"/>
<evidence type="ECO:0000256" key="2">
    <source>
        <dbReference type="ARBA" id="ARBA00004225"/>
    </source>
</evidence>
<keyword evidence="6 17" id="KW-0813">Transport</keyword>
<evidence type="ECO:0000256" key="1">
    <source>
        <dbReference type="ARBA" id="ARBA00003257"/>
    </source>
</evidence>
<protein>
    <recommendedName>
        <fullName evidence="5 17">NADH-ubiquinone oxidoreductase chain 4L</fullName>
        <ecNumber evidence="4 17">7.1.1.2</ecNumber>
    </recommendedName>
</protein>
<keyword evidence="17" id="KW-0999">Mitochondrion inner membrane</keyword>
<evidence type="ECO:0000256" key="5">
    <source>
        <dbReference type="ARBA" id="ARBA00016612"/>
    </source>
</evidence>
<evidence type="ECO:0000313" key="18">
    <source>
        <dbReference type="EMBL" id="AOY39755.1"/>
    </source>
</evidence>
<comment type="similarity">
    <text evidence="3 17">Belongs to the complex I subunit 4L family.</text>
</comment>
<evidence type="ECO:0000256" key="8">
    <source>
        <dbReference type="ARBA" id="ARBA00022692"/>
    </source>
</evidence>
<dbReference type="PANTHER" id="PTHR11434">
    <property type="entry name" value="NADH-UBIQUINONE OXIDOREDUCTASE SUBUNIT ND4L"/>
    <property type="match status" value="1"/>
</dbReference>
<dbReference type="EMBL" id="KX035200">
    <property type="protein sequence ID" value="AOY39755.1"/>
    <property type="molecule type" value="Genomic_DNA"/>
</dbReference>
<comment type="subcellular location">
    <subcellularLocation>
        <location evidence="17">Mitochondrion inner membrane</location>
        <topology evidence="17">Multi-pass membrane protein</topology>
    </subcellularLocation>
    <subcellularLocation>
        <location evidence="2">Mitochondrion membrane</location>
        <topology evidence="2">Multi-pass membrane protein</topology>
    </subcellularLocation>
</comment>
<keyword evidence="11 17" id="KW-1133">Transmembrane helix</keyword>
<evidence type="ECO:0000256" key="12">
    <source>
        <dbReference type="ARBA" id="ARBA00023027"/>
    </source>
</evidence>
<comment type="function">
    <text evidence="1">Core subunit of the mitochondrial membrane respiratory chain NADH dehydrogenase (Complex I) that is believed to belong to the minimal assembly required for catalysis. Complex I functions in the transfer of electrons from NADH to the respiratory chain. The immediate electron acceptor for the enzyme is believed to be ubiquinone.</text>
</comment>
<dbReference type="GO" id="GO:0008137">
    <property type="term" value="F:NADH dehydrogenase (ubiquinone) activity"/>
    <property type="evidence" value="ECO:0007669"/>
    <property type="project" value="UniProtKB-EC"/>
</dbReference>
<evidence type="ECO:0000256" key="9">
    <source>
        <dbReference type="ARBA" id="ARBA00022967"/>
    </source>
</evidence>
<proteinExistence type="inferred from homology"/>
<evidence type="ECO:0000256" key="7">
    <source>
        <dbReference type="ARBA" id="ARBA00022660"/>
    </source>
</evidence>
<reference evidence="18" key="1">
    <citation type="submission" date="2016-04" db="EMBL/GenBank/DDBJ databases">
        <title>Mitochondria of Scolytid beetles.</title>
        <authorList>
            <person name="Miller K."/>
            <person name="Linard B."/>
            <person name="Vogler A.P."/>
        </authorList>
    </citation>
    <scope>NUCLEOTIDE SEQUENCE</scope>
</reference>
<dbReference type="Pfam" id="PF00420">
    <property type="entry name" value="Oxidored_q2"/>
    <property type="match status" value="1"/>
</dbReference>
<keyword evidence="7 17" id="KW-0679">Respiratory chain</keyword>
<accession>A0A343A5C7</accession>
<dbReference type="PANTHER" id="PTHR11434:SF0">
    <property type="entry name" value="NADH-UBIQUINONE OXIDOREDUCTASE CHAIN 4L"/>
    <property type="match status" value="1"/>
</dbReference>
<dbReference type="GO" id="GO:0016651">
    <property type="term" value="F:oxidoreductase activity, acting on NAD(P)H"/>
    <property type="evidence" value="ECO:0007669"/>
    <property type="project" value="InterPro"/>
</dbReference>
<keyword evidence="12 17" id="KW-0520">NAD</keyword>
<dbReference type="AlphaFoldDB" id="A0A343A5C7"/>